<comment type="pathway">
    <text evidence="1 12 13">Cell wall biogenesis; peptidoglycan biosynthesis.</text>
</comment>
<evidence type="ECO:0000256" key="11">
    <source>
        <dbReference type="ARBA" id="ARBA00023316"/>
    </source>
</evidence>
<sequence>MKLFDVFHLLQTDLKEMDHEIEVSGLTSDSRKVKQGYLFIAIAGFENDGHKYIEEAIKNGAIAVIGEKRLLLSVPYIQVRNSRKTLGKLASIFYSHPSKKHRLIGITGTNGKTTTAYLIHHLLKEAGFSCGMIGTVENKINNHTKKAKNTTPDAVEIQSLLDESMDDFIILEISSHALHQHRTEGLQLDIAVFTNLTHDHMDYHHTIEEYYNEKKKIFSLLKEEGVGLVNIEDTWGEKIAREQVHHKIKTIGTAGDYDLQLTVKDARYQLKLTSVERESIVAESPLPGKHNLYNTAIAIAACLEAGISKEVITQGLKNFRGVPGRWEKFHNRKGAVFIIDYAHTEDALRYLLQTAKENSAKKIYMVFGFRGKRDKSKRVKMVKVASTYCQQFILTSDDINGESKSVVEEELYHLIPPYNNGEVMMDRTLAIKTMWEKGGSGDWVFIIGKGSENYQDIFHLQTKNDIETIHYLIECEKDEGC</sequence>
<dbReference type="Proteomes" id="UP000657931">
    <property type="component" value="Unassembled WGS sequence"/>
</dbReference>
<dbReference type="PANTHER" id="PTHR23135">
    <property type="entry name" value="MUR LIGASE FAMILY MEMBER"/>
    <property type="match status" value="1"/>
</dbReference>
<comment type="caution">
    <text evidence="17">The sequence shown here is derived from an EMBL/GenBank/DDBJ whole genome shotgun (WGS) entry which is preliminary data.</text>
</comment>
<name>A0ABR8QRG5_9BACI</name>
<keyword evidence="18" id="KW-1185">Reference proteome</keyword>
<feature type="binding site" evidence="12">
    <location>
        <position position="149"/>
    </location>
    <ligand>
        <name>UDP-N-acetyl-alpha-D-muramoyl-L-alanyl-D-glutamate</name>
        <dbReference type="ChEBI" id="CHEBI:83900"/>
    </ligand>
</feature>
<feature type="binding site" evidence="12">
    <location>
        <position position="180"/>
    </location>
    <ligand>
        <name>UDP-N-acetyl-alpha-D-muramoyl-L-alanyl-D-glutamate</name>
        <dbReference type="ChEBI" id="CHEBI:83900"/>
    </ligand>
</feature>
<keyword evidence="7 12" id="KW-0067">ATP-binding</keyword>
<dbReference type="Pfam" id="PF02875">
    <property type="entry name" value="Mur_ligase_C"/>
    <property type="match status" value="1"/>
</dbReference>
<dbReference type="InterPro" id="IPR018109">
    <property type="entry name" value="Folylpolyglutamate_synth_CS"/>
</dbReference>
<dbReference type="Pfam" id="PF01225">
    <property type="entry name" value="Mur_ligase"/>
    <property type="match status" value="1"/>
</dbReference>
<feature type="binding site" evidence="12">
    <location>
        <position position="174"/>
    </location>
    <ligand>
        <name>UDP-N-acetyl-alpha-D-muramoyl-L-alanyl-D-glutamate</name>
        <dbReference type="ChEBI" id="CHEBI:83900"/>
    </ligand>
</feature>
<feature type="domain" description="Mur ligase central" evidence="16">
    <location>
        <begin position="106"/>
        <end position="302"/>
    </location>
</feature>
<dbReference type="Gene3D" id="3.40.1390.10">
    <property type="entry name" value="MurE/MurF, N-terminal domain"/>
    <property type="match status" value="1"/>
</dbReference>
<keyword evidence="10 12" id="KW-0131">Cell cycle</keyword>
<feature type="binding site" evidence="12">
    <location>
        <begin position="108"/>
        <end position="114"/>
    </location>
    <ligand>
        <name>ATP</name>
        <dbReference type="ChEBI" id="CHEBI:30616"/>
    </ligand>
</feature>
<dbReference type="EC" id="6.3.2.-" evidence="12"/>
<comment type="subcellular location">
    <subcellularLocation>
        <location evidence="12 13">Cytoplasm</location>
    </subcellularLocation>
</comment>
<evidence type="ECO:0000313" key="17">
    <source>
        <dbReference type="EMBL" id="MBD7938133.1"/>
    </source>
</evidence>
<evidence type="ECO:0000313" key="18">
    <source>
        <dbReference type="Proteomes" id="UP000657931"/>
    </source>
</evidence>
<keyword evidence="8 12" id="KW-0133">Cell shape</keyword>
<evidence type="ECO:0000256" key="2">
    <source>
        <dbReference type="ARBA" id="ARBA00005898"/>
    </source>
</evidence>
<dbReference type="Pfam" id="PF08245">
    <property type="entry name" value="Mur_ligase_M"/>
    <property type="match status" value="1"/>
</dbReference>
<protein>
    <recommendedName>
        <fullName evidence="12">UDP-N-acetylmuramyl-tripeptide synthetase</fullName>
        <ecNumber evidence="12">6.3.2.-</ecNumber>
    </recommendedName>
    <alternativeName>
        <fullName evidence="12">UDP-MurNAc-tripeptide synthetase</fullName>
    </alternativeName>
</protein>
<dbReference type="NCBIfam" id="TIGR01085">
    <property type="entry name" value="murE"/>
    <property type="match status" value="1"/>
</dbReference>
<comment type="function">
    <text evidence="12">Catalyzes the addition of an amino acid to the nucleotide precursor UDP-N-acetylmuramoyl-L-alanyl-D-glutamate (UMAG) in the biosynthesis of bacterial cell-wall peptidoglycan.</text>
</comment>
<evidence type="ECO:0000256" key="10">
    <source>
        <dbReference type="ARBA" id="ARBA00023306"/>
    </source>
</evidence>
<dbReference type="EMBL" id="JACSQT010000006">
    <property type="protein sequence ID" value="MBD7938133.1"/>
    <property type="molecule type" value="Genomic_DNA"/>
</dbReference>
<dbReference type="InterPro" id="IPR005761">
    <property type="entry name" value="UDP-N-AcMur-Glu-dNH2Pim_ligase"/>
</dbReference>
<dbReference type="PROSITE" id="PS01011">
    <property type="entry name" value="FOLYLPOLYGLU_SYNT_1"/>
    <property type="match status" value="1"/>
</dbReference>
<feature type="binding site" evidence="12">
    <location>
        <begin position="150"/>
        <end position="151"/>
    </location>
    <ligand>
        <name>UDP-N-acetyl-alpha-D-muramoyl-L-alanyl-D-glutamate</name>
        <dbReference type="ChEBI" id="CHEBI:83900"/>
    </ligand>
</feature>
<dbReference type="InterPro" id="IPR035911">
    <property type="entry name" value="MurE/MurF_N"/>
</dbReference>
<dbReference type="InterPro" id="IPR013221">
    <property type="entry name" value="Mur_ligase_cen"/>
</dbReference>
<evidence type="ECO:0000256" key="5">
    <source>
        <dbReference type="ARBA" id="ARBA00022618"/>
    </source>
</evidence>
<feature type="binding site" evidence="12">
    <location>
        <position position="30"/>
    </location>
    <ligand>
        <name>UDP-N-acetyl-alpha-D-muramoyl-L-alanyl-D-glutamate</name>
        <dbReference type="ChEBI" id="CHEBI:83900"/>
    </ligand>
</feature>
<keyword evidence="12" id="KW-0460">Magnesium</keyword>
<keyword evidence="6 12" id="KW-0547">Nucleotide-binding</keyword>
<proteinExistence type="inferred from homology"/>
<keyword evidence="5 12" id="KW-0132">Cell division</keyword>
<dbReference type="PANTHER" id="PTHR23135:SF4">
    <property type="entry name" value="UDP-N-ACETYLMURAMOYL-L-ALANYL-D-GLUTAMATE--2,6-DIAMINOPIMELATE LIGASE MURE HOMOLOG, CHLOROPLASTIC"/>
    <property type="match status" value="1"/>
</dbReference>
<evidence type="ECO:0000256" key="8">
    <source>
        <dbReference type="ARBA" id="ARBA00022960"/>
    </source>
</evidence>
<evidence type="ECO:0000256" key="6">
    <source>
        <dbReference type="ARBA" id="ARBA00022741"/>
    </source>
</evidence>
<comment type="PTM">
    <text evidence="12">Carboxylation is probably crucial for Mg(2+) binding and, consequently, for the gamma-phosphate positioning of ATP.</text>
</comment>
<accession>A0ABR8QRG5</accession>
<keyword evidence="9 12" id="KW-0573">Peptidoglycan synthesis</keyword>
<evidence type="ECO:0000256" key="4">
    <source>
        <dbReference type="ARBA" id="ARBA00022598"/>
    </source>
</evidence>
<evidence type="ECO:0000256" key="1">
    <source>
        <dbReference type="ARBA" id="ARBA00004752"/>
    </source>
</evidence>
<evidence type="ECO:0000259" key="15">
    <source>
        <dbReference type="Pfam" id="PF02875"/>
    </source>
</evidence>
<evidence type="ECO:0000256" key="9">
    <source>
        <dbReference type="ARBA" id="ARBA00022984"/>
    </source>
</evidence>
<dbReference type="Gene3D" id="3.40.1190.10">
    <property type="entry name" value="Mur-like, catalytic domain"/>
    <property type="match status" value="1"/>
</dbReference>
<comment type="similarity">
    <text evidence="2 12">Belongs to the MurCDEF family. MurE subfamily.</text>
</comment>
<dbReference type="NCBIfam" id="NF001126">
    <property type="entry name" value="PRK00139.1-4"/>
    <property type="match status" value="1"/>
</dbReference>
<dbReference type="SUPFAM" id="SSF53623">
    <property type="entry name" value="MurD-like peptide ligases, catalytic domain"/>
    <property type="match status" value="1"/>
</dbReference>
<dbReference type="RefSeq" id="WP_191814999.1">
    <property type="nucleotide sequence ID" value="NZ_JACSQT010000006.1"/>
</dbReference>
<dbReference type="HAMAP" id="MF_00208">
    <property type="entry name" value="MurE"/>
    <property type="match status" value="1"/>
</dbReference>
<evidence type="ECO:0000256" key="3">
    <source>
        <dbReference type="ARBA" id="ARBA00022490"/>
    </source>
</evidence>
<comment type="cofactor">
    <cofactor evidence="12">
        <name>Mg(2+)</name>
        <dbReference type="ChEBI" id="CHEBI:18420"/>
    </cofactor>
</comment>
<feature type="binding site" evidence="12">
    <location>
        <position position="182"/>
    </location>
    <ligand>
        <name>UDP-N-acetyl-alpha-D-muramoyl-L-alanyl-D-glutamate</name>
        <dbReference type="ChEBI" id="CHEBI:83900"/>
    </ligand>
</feature>
<dbReference type="SUPFAM" id="SSF53244">
    <property type="entry name" value="MurD-like peptide ligases, peptide-binding domain"/>
    <property type="match status" value="1"/>
</dbReference>
<dbReference type="InterPro" id="IPR036615">
    <property type="entry name" value="Mur_ligase_C_dom_sf"/>
</dbReference>
<reference evidence="17 18" key="1">
    <citation type="submission" date="2020-08" db="EMBL/GenBank/DDBJ databases">
        <title>A Genomic Blueprint of the Chicken Gut Microbiome.</title>
        <authorList>
            <person name="Gilroy R."/>
            <person name="Ravi A."/>
            <person name="Getino M."/>
            <person name="Pursley I."/>
            <person name="Horton D.L."/>
            <person name="Alikhan N.-F."/>
            <person name="Baker D."/>
            <person name="Gharbi K."/>
            <person name="Hall N."/>
            <person name="Watson M."/>
            <person name="Adriaenssens E.M."/>
            <person name="Foster-Nyarko E."/>
            <person name="Jarju S."/>
            <person name="Secka A."/>
            <person name="Antonio M."/>
            <person name="Oren A."/>
            <person name="Chaudhuri R."/>
            <person name="La Ragione R.M."/>
            <person name="Hildebrand F."/>
            <person name="Pallen M.J."/>
        </authorList>
    </citation>
    <scope>NUCLEOTIDE SEQUENCE [LARGE SCALE GENOMIC DNA]</scope>
    <source>
        <strain evidence="17 18">Sa5YUA1</strain>
    </source>
</reference>
<feature type="domain" description="Mur ligase C-terminal" evidence="15">
    <location>
        <begin position="324"/>
        <end position="450"/>
    </location>
</feature>
<keyword evidence="11 12" id="KW-0961">Cell wall biogenesis/degradation</keyword>
<gene>
    <name evidence="12" type="primary">murE</name>
    <name evidence="17" type="ORF">H9655_13960</name>
</gene>
<evidence type="ECO:0000256" key="12">
    <source>
        <dbReference type="HAMAP-Rule" id="MF_00208"/>
    </source>
</evidence>
<keyword evidence="4 12" id="KW-0436">Ligase</keyword>
<dbReference type="SUPFAM" id="SSF63418">
    <property type="entry name" value="MurE/MurF N-terminal domain"/>
    <property type="match status" value="1"/>
</dbReference>
<evidence type="ECO:0000256" key="13">
    <source>
        <dbReference type="RuleBase" id="RU004135"/>
    </source>
</evidence>
<dbReference type="InterPro" id="IPR000713">
    <property type="entry name" value="Mur_ligase_N"/>
</dbReference>
<evidence type="ECO:0000256" key="7">
    <source>
        <dbReference type="ARBA" id="ARBA00022840"/>
    </source>
</evidence>
<keyword evidence="3 12" id="KW-0963">Cytoplasm</keyword>
<dbReference type="InterPro" id="IPR004101">
    <property type="entry name" value="Mur_ligase_C"/>
</dbReference>
<evidence type="ECO:0000259" key="16">
    <source>
        <dbReference type="Pfam" id="PF08245"/>
    </source>
</evidence>
<feature type="modified residue" description="N6-carboxylysine" evidence="12">
    <location>
        <position position="214"/>
    </location>
</feature>
<evidence type="ECO:0000259" key="14">
    <source>
        <dbReference type="Pfam" id="PF01225"/>
    </source>
</evidence>
<comment type="caution">
    <text evidence="12">Lacks conserved residue(s) required for the propagation of feature annotation.</text>
</comment>
<dbReference type="Gene3D" id="3.90.190.20">
    <property type="entry name" value="Mur ligase, C-terminal domain"/>
    <property type="match status" value="1"/>
</dbReference>
<organism evidence="17 18">
    <name type="scientific">Cytobacillus stercorigallinarum</name>
    <dbReference type="NCBI Taxonomy" id="2762240"/>
    <lineage>
        <taxon>Bacteria</taxon>
        <taxon>Bacillati</taxon>
        <taxon>Bacillota</taxon>
        <taxon>Bacilli</taxon>
        <taxon>Bacillales</taxon>
        <taxon>Bacillaceae</taxon>
        <taxon>Cytobacillus</taxon>
    </lineage>
</organism>
<feature type="domain" description="Mur ligase N-terminal catalytic" evidence="14">
    <location>
        <begin position="22"/>
        <end position="94"/>
    </location>
</feature>
<dbReference type="GO" id="GO:0008765">
    <property type="term" value="F:UDP-N-acetylmuramoylalanyl-D-glutamate-2,6-diaminopimelate ligase activity"/>
    <property type="evidence" value="ECO:0007669"/>
    <property type="project" value="UniProtKB-EC"/>
</dbReference>
<dbReference type="InterPro" id="IPR036565">
    <property type="entry name" value="Mur-like_cat_sf"/>
</dbReference>